<evidence type="ECO:0000313" key="6">
    <source>
        <dbReference type="Proteomes" id="UP000007089"/>
    </source>
</evidence>
<dbReference type="InterPro" id="IPR013216">
    <property type="entry name" value="Methyltransf_11"/>
</dbReference>
<proteinExistence type="inferred from homology"/>
<evidence type="ECO:0000256" key="3">
    <source>
        <dbReference type="ARBA" id="ARBA00022679"/>
    </source>
</evidence>
<evidence type="ECO:0000256" key="2">
    <source>
        <dbReference type="ARBA" id="ARBA00022603"/>
    </source>
</evidence>
<dbReference type="KEGG" id="acp:A2cp1_3241"/>
<comment type="similarity">
    <text evidence="1">Belongs to the methyltransferase superfamily.</text>
</comment>
<dbReference type="Gene3D" id="3.40.50.150">
    <property type="entry name" value="Vaccinia Virus protein VP39"/>
    <property type="match status" value="1"/>
</dbReference>
<dbReference type="PANTHER" id="PTHR44942">
    <property type="entry name" value="METHYLTRANSF_11 DOMAIN-CONTAINING PROTEIN"/>
    <property type="match status" value="1"/>
</dbReference>
<name>B8JGT8_ANAD2</name>
<feature type="domain" description="Methyltransferase type 11" evidence="4">
    <location>
        <begin position="42"/>
        <end position="130"/>
    </location>
</feature>
<dbReference type="InterPro" id="IPR051052">
    <property type="entry name" value="Diverse_substrate_MTase"/>
</dbReference>
<dbReference type="RefSeq" id="WP_015934389.1">
    <property type="nucleotide sequence ID" value="NC_011891.1"/>
</dbReference>
<dbReference type="PANTHER" id="PTHR44942:SF4">
    <property type="entry name" value="METHYLTRANSFERASE TYPE 11 DOMAIN-CONTAINING PROTEIN"/>
    <property type="match status" value="1"/>
</dbReference>
<keyword evidence="2 5" id="KW-0489">Methyltransferase</keyword>
<sequence length="255" mass="28087">MAAAFKDHFTPVADAYRAFRPRYPRALFRWLAEVAPARGDALDCGCGNGQASLGLAEVFERVHAVDPGEAQIRQALRHPRVTYAVAPAEDTGLPPASVDLAIAAQAMHWFDLDRFHAELRRVARPGAVFAAVTYGLTRVDPEVDAVVDRLYHGLLAGDWPPERVHVESGYRTLPFPFPELEAPPLEIEERWPMDVFLGYLGTWSAVTAHRKRTGADPLLEIGPALRAAWGTPERPLRVTWPLAIRAGRILPHAGG</sequence>
<dbReference type="GO" id="GO:0008757">
    <property type="term" value="F:S-adenosylmethionine-dependent methyltransferase activity"/>
    <property type="evidence" value="ECO:0007669"/>
    <property type="project" value="InterPro"/>
</dbReference>
<dbReference type="GO" id="GO:0032259">
    <property type="term" value="P:methylation"/>
    <property type="evidence" value="ECO:0007669"/>
    <property type="project" value="UniProtKB-KW"/>
</dbReference>
<dbReference type="InterPro" id="IPR029063">
    <property type="entry name" value="SAM-dependent_MTases_sf"/>
</dbReference>
<organism evidence="5 6">
    <name type="scientific">Anaeromyxobacter dehalogenans (strain ATCC BAA-258 / DSM 21875 / 2CP-1)</name>
    <dbReference type="NCBI Taxonomy" id="455488"/>
    <lineage>
        <taxon>Bacteria</taxon>
        <taxon>Pseudomonadati</taxon>
        <taxon>Myxococcota</taxon>
        <taxon>Myxococcia</taxon>
        <taxon>Myxococcales</taxon>
        <taxon>Cystobacterineae</taxon>
        <taxon>Anaeromyxobacteraceae</taxon>
        <taxon>Anaeromyxobacter</taxon>
    </lineage>
</organism>
<dbReference type="HOGENOM" id="CLU_049344_5_1_7"/>
<dbReference type="SUPFAM" id="SSF53335">
    <property type="entry name" value="S-adenosyl-L-methionine-dependent methyltransferases"/>
    <property type="match status" value="1"/>
</dbReference>
<keyword evidence="6" id="KW-1185">Reference proteome</keyword>
<protein>
    <submittedName>
        <fullName evidence="5">Methyltransferase type 11</fullName>
    </submittedName>
</protein>
<dbReference type="CDD" id="cd02440">
    <property type="entry name" value="AdoMet_MTases"/>
    <property type="match status" value="1"/>
</dbReference>
<gene>
    <name evidence="5" type="ordered locus">A2cp1_3241</name>
</gene>
<dbReference type="EMBL" id="CP001359">
    <property type="protein sequence ID" value="ACL66575.1"/>
    <property type="molecule type" value="Genomic_DNA"/>
</dbReference>
<keyword evidence="3" id="KW-0808">Transferase</keyword>
<reference evidence="5" key="1">
    <citation type="submission" date="2009-01" db="EMBL/GenBank/DDBJ databases">
        <title>Complete sequence of Anaeromyxobacter dehalogenans 2CP-1.</title>
        <authorList>
            <consortium name="US DOE Joint Genome Institute"/>
            <person name="Lucas S."/>
            <person name="Copeland A."/>
            <person name="Lapidus A."/>
            <person name="Glavina del Rio T."/>
            <person name="Dalin E."/>
            <person name="Tice H."/>
            <person name="Bruce D."/>
            <person name="Goodwin L."/>
            <person name="Pitluck S."/>
            <person name="Saunders E."/>
            <person name="Brettin T."/>
            <person name="Detter J.C."/>
            <person name="Han C."/>
            <person name="Larimer F."/>
            <person name="Land M."/>
            <person name="Hauser L."/>
            <person name="Kyrpides N."/>
            <person name="Ovchinnikova G."/>
            <person name="Beliaev A.S."/>
            <person name="Richardson P."/>
        </authorList>
    </citation>
    <scope>NUCLEOTIDE SEQUENCE</scope>
    <source>
        <strain evidence="5">2CP-1</strain>
    </source>
</reference>
<evidence type="ECO:0000313" key="5">
    <source>
        <dbReference type="EMBL" id="ACL66575.1"/>
    </source>
</evidence>
<dbReference type="AlphaFoldDB" id="B8JGT8"/>
<evidence type="ECO:0000256" key="1">
    <source>
        <dbReference type="ARBA" id="ARBA00008361"/>
    </source>
</evidence>
<dbReference type="Pfam" id="PF08241">
    <property type="entry name" value="Methyltransf_11"/>
    <property type="match status" value="1"/>
</dbReference>
<evidence type="ECO:0000259" key="4">
    <source>
        <dbReference type="Pfam" id="PF08241"/>
    </source>
</evidence>
<accession>B8JGT8</accession>
<dbReference type="Proteomes" id="UP000007089">
    <property type="component" value="Chromosome"/>
</dbReference>